<dbReference type="InterPro" id="IPR011990">
    <property type="entry name" value="TPR-like_helical_dom_sf"/>
</dbReference>
<dbReference type="Proteomes" id="UP000295083">
    <property type="component" value="Unassembled WGS sequence"/>
</dbReference>
<gene>
    <name evidence="4" type="ORF">C8035_v002829</name>
</gene>
<feature type="region of interest" description="Disordered" evidence="3">
    <location>
        <begin position="279"/>
        <end position="326"/>
    </location>
</feature>
<dbReference type="GO" id="GO:0003729">
    <property type="term" value="F:mRNA binding"/>
    <property type="evidence" value="ECO:0007669"/>
    <property type="project" value="TreeGrafter"/>
</dbReference>
<protein>
    <submittedName>
        <fullName evidence="4">Pentatricopeptide repeat-containing protein</fullName>
    </submittedName>
</protein>
<dbReference type="PANTHER" id="PTHR47933">
    <property type="entry name" value="PENTATRICOPEPTIDE REPEAT-CONTAINING PROTEIN 1, MITOCHONDRIAL"/>
    <property type="match status" value="1"/>
</dbReference>
<dbReference type="Gene3D" id="1.25.40.10">
    <property type="entry name" value="Tetratricopeptide repeat domain"/>
    <property type="match status" value="1"/>
</dbReference>
<dbReference type="InterPro" id="IPR051240">
    <property type="entry name" value="Mito_RNA-Proc/Resp"/>
</dbReference>
<sequence>MRQTLRLYSTHEAIDDDASETRRIVVEHTSKNAARKLKRYRASADEAIKNRKNMTSAYEVQTSDNKIQSREDFLKGIKDASVSVSDAAEVEEKKAKQLQWVVDRHLQYSKDVWKIGKEVEGFLAKDRFDAALLLAQRASKTEKCVVAWNHLIKYQAEAKGSLKTALKLLNDMKKRGQSPNEQTYTIIFSACTETRSPTASQTAVKMYRSLLTSQAIKPNLIHMNAVLNACGRPGDIEAMFSIAETADAREGRRADATTYTILLDCMRGQVIRSRRAVRYEERPAAGESRRSNEGSTPVAEQARRELRTTHSEDGGSHTGQLEPEVRQAIDRSKALWEEVLREWRSGKLRLDERLVCAMGRMLLLGDTKERAYIFTILNETMSIADYTKEGSLATESTAIQNANKGMRGIAATADKAPKQAPGSNGSVVFAIPGRRTLSLVLDAICADPSSPRAKLAGQYWHLFTNHFDLKPDAGNYDRMIKLREQTAGSASISRLIYTMPKELMTPLITRGGFQACLRDNKNPGVFANARSILDSMLAAPSSNGAASVDVVSLILFLRVARLANYTFRQMAAKGQNESADQSYGAQLATAVQALKKPFQTAKEYLARLRHTKGPGVNEYQGDLLDLARDIVRTVDMISERRLVADKTTLTELHKIRQMANRMAVMYTDPQQKARHTADE</sequence>
<reference evidence="4 5" key="1">
    <citation type="submission" date="2018-11" db="EMBL/GenBank/DDBJ databases">
        <title>Genome sequence and assembly of Colletotrichum spinosum.</title>
        <authorList>
            <person name="Gan P."/>
            <person name="Shirasu K."/>
        </authorList>
    </citation>
    <scope>NUCLEOTIDE SEQUENCE [LARGE SCALE GENOMIC DNA]</scope>
    <source>
        <strain evidence="4 5">CBS 515.97</strain>
    </source>
</reference>
<dbReference type="PANTHER" id="PTHR47933:SF11">
    <property type="entry name" value="PENTATRICOPEPTIDE REPEAT-CONTAINING PROTEIN 2"/>
    <property type="match status" value="1"/>
</dbReference>
<feature type="repeat" description="PPR" evidence="2">
    <location>
        <begin position="144"/>
        <end position="179"/>
    </location>
</feature>
<name>A0A4R8Q993_9PEZI</name>
<evidence type="ECO:0000256" key="3">
    <source>
        <dbReference type="SAM" id="MobiDB-lite"/>
    </source>
</evidence>
<comment type="caution">
    <text evidence="4">The sequence shown here is derived from an EMBL/GenBank/DDBJ whole genome shotgun (WGS) entry which is preliminary data.</text>
</comment>
<keyword evidence="5" id="KW-1185">Reference proteome</keyword>
<dbReference type="EMBL" id="QAPG01000134">
    <property type="protein sequence ID" value="TDZ30353.1"/>
    <property type="molecule type" value="Genomic_DNA"/>
</dbReference>
<organism evidence="4 5">
    <name type="scientific">Colletotrichum spinosum</name>
    <dbReference type="NCBI Taxonomy" id="1347390"/>
    <lineage>
        <taxon>Eukaryota</taxon>
        <taxon>Fungi</taxon>
        <taxon>Dikarya</taxon>
        <taxon>Ascomycota</taxon>
        <taxon>Pezizomycotina</taxon>
        <taxon>Sordariomycetes</taxon>
        <taxon>Hypocreomycetidae</taxon>
        <taxon>Glomerellales</taxon>
        <taxon>Glomerellaceae</taxon>
        <taxon>Colletotrichum</taxon>
        <taxon>Colletotrichum orbiculare species complex</taxon>
    </lineage>
</organism>
<evidence type="ECO:0000313" key="5">
    <source>
        <dbReference type="Proteomes" id="UP000295083"/>
    </source>
</evidence>
<evidence type="ECO:0000313" key="4">
    <source>
        <dbReference type="EMBL" id="TDZ30353.1"/>
    </source>
</evidence>
<dbReference type="InterPro" id="IPR002885">
    <property type="entry name" value="PPR_rpt"/>
</dbReference>
<dbReference type="Pfam" id="PF13041">
    <property type="entry name" value="PPR_2"/>
    <property type="match status" value="1"/>
</dbReference>
<keyword evidence="1" id="KW-0677">Repeat</keyword>
<evidence type="ECO:0000256" key="1">
    <source>
        <dbReference type="ARBA" id="ARBA00022737"/>
    </source>
</evidence>
<feature type="compositionally biased region" description="Basic and acidic residues" evidence="3">
    <location>
        <begin position="301"/>
        <end position="315"/>
    </location>
</feature>
<dbReference type="AlphaFoldDB" id="A0A4R8Q993"/>
<dbReference type="PROSITE" id="PS51375">
    <property type="entry name" value="PPR"/>
    <property type="match status" value="1"/>
</dbReference>
<proteinExistence type="predicted"/>
<accession>A0A4R8Q993</accession>
<evidence type="ECO:0000256" key="2">
    <source>
        <dbReference type="PROSITE-ProRule" id="PRU00708"/>
    </source>
</evidence>
<feature type="compositionally biased region" description="Basic and acidic residues" evidence="3">
    <location>
        <begin position="279"/>
        <end position="292"/>
    </location>
</feature>